<organism evidence="2 3">
    <name type="scientific">Alloscardovia omnicolens F0580</name>
    <dbReference type="NCBI Taxonomy" id="1321816"/>
    <lineage>
        <taxon>Bacteria</taxon>
        <taxon>Bacillati</taxon>
        <taxon>Actinomycetota</taxon>
        <taxon>Actinomycetes</taxon>
        <taxon>Bifidobacteriales</taxon>
        <taxon>Bifidobacteriaceae</taxon>
        <taxon>Alloscardovia</taxon>
    </lineage>
</organism>
<dbReference type="EMBL" id="AWSI01000041">
    <property type="protein sequence ID" value="ERH29752.1"/>
    <property type="molecule type" value="Genomic_DNA"/>
</dbReference>
<accession>U1SGG6</accession>
<name>U1SGG6_9BIFI</name>
<dbReference type="Proteomes" id="UP000016519">
    <property type="component" value="Unassembled WGS sequence"/>
</dbReference>
<comment type="caution">
    <text evidence="2">The sequence shown here is derived from an EMBL/GenBank/DDBJ whole genome shotgun (WGS) entry which is preliminary data.</text>
</comment>
<evidence type="ECO:0000313" key="2">
    <source>
        <dbReference type="EMBL" id="ERH29752.1"/>
    </source>
</evidence>
<reference evidence="2 3" key="1">
    <citation type="submission" date="2013-08" db="EMBL/GenBank/DDBJ databases">
        <authorList>
            <person name="Weinstock G."/>
            <person name="Sodergren E."/>
            <person name="Wylie T."/>
            <person name="Fulton L."/>
            <person name="Fulton R."/>
            <person name="Fronick C."/>
            <person name="O'Laughlin M."/>
            <person name="Godfrey J."/>
            <person name="Miner T."/>
            <person name="Herter B."/>
            <person name="Appelbaum E."/>
            <person name="Cordes M."/>
            <person name="Lek S."/>
            <person name="Wollam A."/>
            <person name="Pepin K.H."/>
            <person name="Palsikar V.B."/>
            <person name="Mitreva M."/>
            <person name="Wilson R.K."/>
        </authorList>
    </citation>
    <scope>NUCLEOTIDE SEQUENCE [LARGE SCALE GENOMIC DNA]</scope>
    <source>
        <strain evidence="2 3">F0580</strain>
    </source>
</reference>
<gene>
    <name evidence="2" type="ORF">HMPREF9244_01552</name>
</gene>
<protein>
    <submittedName>
        <fullName evidence="2">Uncharacterized protein</fullName>
    </submittedName>
</protein>
<keyword evidence="3" id="KW-1185">Reference proteome</keyword>
<feature type="region of interest" description="Disordered" evidence="1">
    <location>
        <begin position="1"/>
        <end position="48"/>
    </location>
</feature>
<dbReference type="AlphaFoldDB" id="U1SGG6"/>
<evidence type="ECO:0000256" key="1">
    <source>
        <dbReference type="SAM" id="MobiDB-lite"/>
    </source>
</evidence>
<feature type="compositionally biased region" description="Polar residues" evidence="1">
    <location>
        <begin position="1"/>
        <end position="12"/>
    </location>
</feature>
<proteinExistence type="predicted"/>
<sequence length="48" mass="5505">MFHSQPFISNAYSHIGTPEHHFTENTCNQKRGEVKSAVPKNKKHPSTR</sequence>
<evidence type="ECO:0000313" key="3">
    <source>
        <dbReference type="Proteomes" id="UP000016519"/>
    </source>
</evidence>
<dbReference type="HOGENOM" id="CLU_3148715_0_0_11"/>